<dbReference type="Gene3D" id="1.20.1290.10">
    <property type="entry name" value="AhpD-like"/>
    <property type="match status" value="1"/>
</dbReference>
<dbReference type="PANTHER" id="PTHR33930">
    <property type="entry name" value="ALKYL HYDROPEROXIDE REDUCTASE AHPD"/>
    <property type="match status" value="1"/>
</dbReference>
<dbReference type="Pfam" id="PF02627">
    <property type="entry name" value="CMD"/>
    <property type="match status" value="1"/>
</dbReference>
<dbReference type="InterPro" id="IPR029032">
    <property type="entry name" value="AhpD-like"/>
</dbReference>
<proteinExistence type="predicted"/>
<dbReference type="SUPFAM" id="SSF69118">
    <property type="entry name" value="AhpD-like"/>
    <property type="match status" value="1"/>
</dbReference>
<organism evidence="2 3">
    <name type="scientific">Ktedonosporobacter rubrisoli</name>
    <dbReference type="NCBI Taxonomy" id="2509675"/>
    <lineage>
        <taxon>Bacteria</taxon>
        <taxon>Bacillati</taxon>
        <taxon>Chloroflexota</taxon>
        <taxon>Ktedonobacteria</taxon>
        <taxon>Ktedonobacterales</taxon>
        <taxon>Ktedonosporobacteraceae</taxon>
        <taxon>Ktedonosporobacter</taxon>
    </lineage>
</organism>
<dbReference type="OrthoDB" id="9154867at2"/>
<dbReference type="AlphaFoldDB" id="A0A4P6JLV7"/>
<protein>
    <submittedName>
        <fullName evidence="2">Carboxymuconolactone decarboxylase family protein</fullName>
    </submittedName>
</protein>
<keyword evidence="3" id="KW-1185">Reference proteome</keyword>
<dbReference type="KEGG" id="kbs:EPA93_08660"/>
<evidence type="ECO:0000259" key="1">
    <source>
        <dbReference type="Pfam" id="PF02627"/>
    </source>
</evidence>
<evidence type="ECO:0000313" key="2">
    <source>
        <dbReference type="EMBL" id="QBD76073.1"/>
    </source>
</evidence>
<dbReference type="EMBL" id="CP035758">
    <property type="protein sequence ID" value="QBD76073.1"/>
    <property type="molecule type" value="Genomic_DNA"/>
</dbReference>
<dbReference type="InterPro" id="IPR003779">
    <property type="entry name" value="CMD-like"/>
</dbReference>
<evidence type="ECO:0000313" key="3">
    <source>
        <dbReference type="Proteomes" id="UP000290365"/>
    </source>
</evidence>
<feature type="domain" description="Carboxymuconolactone decarboxylase-like" evidence="1">
    <location>
        <begin position="15"/>
        <end position="97"/>
    </location>
</feature>
<reference evidence="2 3" key="1">
    <citation type="submission" date="2019-01" db="EMBL/GenBank/DDBJ databases">
        <title>Ktedonosporobacter rubrisoli SCAWS-G2.</title>
        <authorList>
            <person name="Huang Y."/>
            <person name="Yan B."/>
        </authorList>
    </citation>
    <scope>NUCLEOTIDE SEQUENCE [LARGE SCALE GENOMIC DNA]</scope>
    <source>
        <strain evidence="2 3">SCAWS-G2</strain>
    </source>
</reference>
<sequence length="106" mass="11066">MAMSPGFIACLQEAPETIQAWLNADRIMTEHSALDPKTAELAYLAVLAALGLEQGIEFHAAQAKQLGASRAEVLSAILVGIPAAGLHVTESAVAALRPFDEPGNES</sequence>
<dbReference type="RefSeq" id="WP_129886668.1">
    <property type="nucleotide sequence ID" value="NZ_CP035758.1"/>
</dbReference>
<gene>
    <name evidence="2" type="ORF">EPA93_08660</name>
</gene>
<name>A0A4P6JLV7_KTERU</name>
<dbReference type="GO" id="GO:0051920">
    <property type="term" value="F:peroxiredoxin activity"/>
    <property type="evidence" value="ECO:0007669"/>
    <property type="project" value="InterPro"/>
</dbReference>
<dbReference type="Proteomes" id="UP000290365">
    <property type="component" value="Chromosome"/>
</dbReference>
<dbReference type="PANTHER" id="PTHR33930:SF2">
    <property type="entry name" value="BLR3452 PROTEIN"/>
    <property type="match status" value="1"/>
</dbReference>
<accession>A0A4P6JLV7</accession>